<proteinExistence type="predicted"/>
<name>G0TWE3_TRYVY</name>
<accession>G0TWE3</accession>
<dbReference type="VEuPathDB" id="TriTrypDB:TvY486_0600720"/>
<sequence length="211" mass="23640">MQSVLPYTLNPQLMTGCAKMKILNPNSSALTGPMVTLQEPHLLGSGLLRNWDAAAASAALPTIFQSPHTWDLSWTVQEEYWEQNVERCNGPEEVESLLPIKWFGYNVHSDVDETLALVCKLCTALVDKFVSLSQGNNADVSTTKWRQRQLLHNRLASVMELLEASIGEAIPLLRLRDAEFVRGCWEQLQEEERVEIMSALNCGDATNHSNM</sequence>
<evidence type="ECO:0000313" key="1">
    <source>
        <dbReference type="EMBL" id="CCC48281.1"/>
    </source>
</evidence>
<gene>
    <name evidence="1" type="ORF">TVY486_0600720</name>
</gene>
<evidence type="ECO:0008006" key="2">
    <source>
        <dbReference type="Google" id="ProtNLM"/>
    </source>
</evidence>
<reference evidence="1" key="1">
    <citation type="journal article" date="2012" name="Proc. Natl. Acad. Sci. U.S.A.">
        <title>Antigenic diversity is generated by distinct evolutionary mechanisms in African trypanosome species.</title>
        <authorList>
            <person name="Jackson A.P."/>
            <person name="Berry A."/>
            <person name="Aslett M."/>
            <person name="Allison H.C."/>
            <person name="Burton P."/>
            <person name="Vavrova-Anderson J."/>
            <person name="Brown R."/>
            <person name="Browne H."/>
            <person name="Corton N."/>
            <person name="Hauser H."/>
            <person name="Gamble J."/>
            <person name="Gilderthorp R."/>
            <person name="Marcello L."/>
            <person name="McQuillan J."/>
            <person name="Otto T.D."/>
            <person name="Quail M.A."/>
            <person name="Sanders M.J."/>
            <person name="van Tonder A."/>
            <person name="Ginger M.L."/>
            <person name="Field M.C."/>
            <person name="Barry J.D."/>
            <person name="Hertz-Fowler C."/>
            <person name="Berriman M."/>
        </authorList>
    </citation>
    <scope>NUCLEOTIDE SEQUENCE</scope>
    <source>
        <strain evidence="1">Y486</strain>
    </source>
</reference>
<dbReference type="EMBL" id="HE573022">
    <property type="protein sequence ID" value="CCC48281.1"/>
    <property type="molecule type" value="Genomic_DNA"/>
</dbReference>
<protein>
    <recommendedName>
        <fullName evidence="2">Kinetoplastid kinetochore protein 6</fullName>
    </recommendedName>
</protein>
<organism evidence="1">
    <name type="scientific">Trypanosoma vivax (strain Y486)</name>
    <dbReference type="NCBI Taxonomy" id="1055687"/>
    <lineage>
        <taxon>Eukaryota</taxon>
        <taxon>Discoba</taxon>
        <taxon>Euglenozoa</taxon>
        <taxon>Kinetoplastea</taxon>
        <taxon>Metakinetoplastina</taxon>
        <taxon>Trypanosomatida</taxon>
        <taxon>Trypanosomatidae</taxon>
        <taxon>Trypanosoma</taxon>
        <taxon>Duttonella</taxon>
    </lineage>
</organism>
<dbReference type="AlphaFoldDB" id="G0TWE3"/>